<protein>
    <submittedName>
        <fullName evidence="1">Uncharacterized protein</fullName>
    </submittedName>
</protein>
<sequence>MVKNKIAIGIILLTMLVGMALISTASAQKEDYSVTAEKP</sequence>
<gene>
    <name evidence="1" type="ORF">SDC9_201788</name>
</gene>
<accession>A0A645IUM9</accession>
<evidence type="ECO:0000313" key="1">
    <source>
        <dbReference type="EMBL" id="MPN54119.1"/>
    </source>
</evidence>
<proteinExistence type="predicted"/>
<reference evidence="1" key="1">
    <citation type="submission" date="2019-08" db="EMBL/GenBank/DDBJ databases">
        <authorList>
            <person name="Kucharzyk K."/>
            <person name="Murdoch R.W."/>
            <person name="Higgins S."/>
            <person name="Loffler F."/>
        </authorList>
    </citation>
    <scope>NUCLEOTIDE SEQUENCE</scope>
</reference>
<name>A0A645IUM9_9ZZZZ</name>
<comment type="caution">
    <text evidence="1">The sequence shown here is derived from an EMBL/GenBank/DDBJ whole genome shotgun (WGS) entry which is preliminary data.</text>
</comment>
<dbReference type="AlphaFoldDB" id="A0A645IUM9"/>
<organism evidence="1">
    <name type="scientific">bioreactor metagenome</name>
    <dbReference type="NCBI Taxonomy" id="1076179"/>
    <lineage>
        <taxon>unclassified sequences</taxon>
        <taxon>metagenomes</taxon>
        <taxon>ecological metagenomes</taxon>
    </lineage>
</organism>
<dbReference type="EMBL" id="VSSQ01122035">
    <property type="protein sequence ID" value="MPN54119.1"/>
    <property type="molecule type" value="Genomic_DNA"/>
</dbReference>